<evidence type="ECO:0000256" key="7">
    <source>
        <dbReference type="SAM" id="MobiDB-lite"/>
    </source>
</evidence>
<dbReference type="GO" id="GO:0140588">
    <property type="term" value="P:chromatin looping"/>
    <property type="evidence" value="ECO:0007669"/>
    <property type="project" value="InterPro"/>
</dbReference>
<feature type="region of interest" description="Disordered" evidence="7">
    <location>
        <begin position="1200"/>
        <end position="1241"/>
    </location>
</feature>
<comment type="subcellular location">
    <subcellularLocation>
        <location evidence="1 6">Nucleus</location>
    </subcellularLocation>
</comment>
<dbReference type="GO" id="GO:0061775">
    <property type="term" value="F:cohesin loader activity"/>
    <property type="evidence" value="ECO:0007669"/>
    <property type="project" value="InterPro"/>
</dbReference>
<dbReference type="InterPro" id="IPR026003">
    <property type="entry name" value="Cohesin_HEAT"/>
</dbReference>
<evidence type="ECO:0000256" key="3">
    <source>
        <dbReference type="ARBA" id="ARBA00022737"/>
    </source>
</evidence>
<dbReference type="GO" id="GO:0034087">
    <property type="term" value="P:establishment of mitotic sister chromatid cohesion"/>
    <property type="evidence" value="ECO:0007669"/>
    <property type="project" value="TreeGrafter"/>
</dbReference>
<organism evidence="9 10">
    <name type="scientific">Parthenolecanium corni</name>
    <dbReference type="NCBI Taxonomy" id="536013"/>
    <lineage>
        <taxon>Eukaryota</taxon>
        <taxon>Metazoa</taxon>
        <taxon>Ecdysozoa</taxon>
        <taxon>Arthropoda</taxon>
        <taxon>Hexapoda</taxon>
        <taxon>Insecta</taxon>
        <taxon>Pterygota</taxon>
        <taxon>Neoptera</taxon>
        <taxon>Paraneoptera</taxon>
        <taxon>Hemiptera</taxon>
        <taxon>Sternorrhyncha</taxon>
        <taxon>Coccoidea</taxon>
        <taxon>Coccidae</taxon>
        <taxon>Parthenolecanium</taxon>
    </lineage>
</organism>
<sequence>MNGEIPSVPVTTLAGISSLTDLLPEMPLPSPLPHTLSNKSLLFHPRVAEEANNLLNLRDENLVPLLANSLSQTTSEHIELKDHYASTDQLIDRQYQPELLKAIVQRNPTVFKNASASQRPSWHGQRQNPQQQVLLQQQQQMQPNQNFQQQSQQQRVSQSMPSNQYQAQQTGRHVTSQQNLQQASPQPMLQQQIHSPQQQMQSPQPHMQSPHQQMQQYHSQVRQQQMPSSQSQHLQSVQQISHASVIAGTSPSSSAVPASNFASKVPSSSVISSNFTNSTDFANSPLNSFAGSGTCRSLQVNRMTSANYSDNVNSSYQQHNFVPSTSQNASHSIHPNVGGSSKSQTFANAESGSSSGNFGYSSNVIQNSSMGMGQSPLISSMPTPTPTPSPTPTQSPTRFMQRASVITSESNQANGMYSLPVVDKFLIGDDINLNMPDQSIVPNLNSSNLLQSNMVGQLPSIIDPSTNQPIHIPPQLQSQLESHLQLNGPNHLTSQMDSHEMYPADMLESTITSSNLLNDVSSNIPIISGDLSMTPPLSSSVPQLDSVPHIQGISPQSSYDLPENVSPIVDAEADMVNKLRKEPIIKLHRLTEHDIKLNQTCGISKFLTPSKKSPFNCELTPDLDSKRNSFFKDAGKDTDQKKGDFEVSISERIAKRKRNSRIPDTPTKDEEYIPKPKLKKVERKLVPVLAKLSAEELMETNTYQKFNQSVERVFENVEDADMSLDVESDDDIPEETVIQKYLLLDLCSEAAKLKSLGCMESVPSDKLIRLLGLLEKNIRSGIKVSPIADENDDECQRKLWLETAMERVTRAVDASLIALYVLTSPNMHKKVYLEDVIDRIIMFAKYQLHNTIYPAYDPVYRTKQKKDPAASRNKKRPNQREVRDKSVIVLYTKLVEVVSLLSELLNIQPLTDNSILHLSTLGVGPFFVEGINELQLNALKLVTSIFMKYEKHRKLLLDDILASMARLPSSKQSLRSYRLNSQEHIQILSALVLQLIQSMSVLPKSAASKRSSFDPDAEISRKFKAAQSTASNFLVVFLAKCSSKSEEIDYRPLFENFIQDLLTTVNKPEWPVSELMLSVLGKLLVANFVNKGVEMSLRVASLDYLGVVAARLRKDSVTSHLRLSTIDTIIKDIRAEEMKEEDNPVKYEQLDIDGDDERTQFLQRVLLDYLAVKSLNDESQAFARHFYICQWFQDALNEANASPTKTSKNKQKKKNKKRWKDSSDEESDVSEEDEEEKNERKNVFNEKLELRKQFFLSKINPFEVQESSFSKVETQHTYIDYESAELVSRYLSSKRPFSKSFETFLKHIIKVLMESSVLIRTKAMKCLTMIVEADPGVLALKEMQMGVCHSFLDHSTSVREAAVDLVGKFVLSQPSLIDKYYEMLSERILDTGVSVRKRVIKILKDICIEYPSYPKIPEICVKMIRRVNDEDGIRKLVMEVFQNMWFTPVRDRETGQDSALQQKVMHITEVVSACKEMGLEWFEQLLVSLFKPKEDKDDSTKVVTEPPKVLLTACKQIVDCLVDNIITLDGRGGNAPQRLVACVTTLFLFAKIRPQLLVEHAITLQPYLSLKCQTPGDYQIISCVARILEIVVPMLEHASEMFLSQLEEDSVKLIFQHDQTVILSCISCLGSVVNNVTHNFPLIRDCFLRYFKPLQKLRTMLESGSNPNILNNPSVRVDFRRSMYIVGLMLRFFDFKNQEVKGDKLPENICDEVFETLSYFMHTEDRESRLFALRSVGSMCIRHYNYMLGAELMTHYQVLLRGEETPIPMKVQVLNNVKVYLQEEEKRMIKQDEEWAVLSKKENLKEMGDVSSGMASTIIQLYLKDVLESFLHPSSAVRQAALGVIQLILSQGLVHPVQIVPYLICMSTDEDRSISACADKQLQDIEKKYPGFIHMKAQTGIKLSFKLQQIIQGMQVARGFRVKESELPSALNGFLYSILRSKQQRRALVLSILKQFEEQVKTSLTQMLYLADNVAYFPYQVLDEPLFIIHHINIMISVTGTNLLQSFKESLLPNPDAKSAQDPLNNVLDEDEDEDEESLLKRVPEDTTPLQELMTASQGCLMLLVLKQHLKALYGFTDSKIALYSPSESAKVYEKSLNRKNNSRFHPKAALHKLQKDTNSEAILDEKAKRELIAEYLEFKQLIISLDRDEEDEEDKKSLPAAKVNNVYSAANTGNIEYTIKNESIPSSSTTPATPVYNSIHPNQPGSSASTPGSVATPNNSFTPNLQATPPRIPKLTIVAPKPPADGSRHSHSHRSHKSKKSDRHKKHHHKRKKKSYKSDESDDDAYSDPDYSV</sequence>
<dbReference type="PANTHER" id="PTHR21704:SF18">
    <property type="entry name" value="NIPPED-B-LIKE PROTEIN"/>
    <property type="match status" value="1"/>
</dbReference>
<dbReference type="InterPro" id="IPR033031">
    <property type="entry name" value="Scc2/Nipped-B"/>
</dbReference>
<gene>
    <name evidence="9" type="ORF">V9T40_008722</name>
</gene>
<comment type="similarity">
    <text evidence="2 6">Belongs to the SCC2/Nipped-B family.</text>
</comment>
<dbReference type="InterPro" id="IPR016024">
    <property type="entry name" value="ARM-type_fold"/>
</dbReference>
<feature type="compositionally biased region" description="Basic residues" evidence="7">
    <location>
        <begin position="2250"/>
        <end position="2276"/>
    </location>
</feature>
<feature type="compositionally biased region" description="Low complexity" evidence="7">
    <location>
        <begin position="2186"/>
        <end position="2195"/>
    </location>
</feature>
<feature type="region of interest" description="Disordered" evidence="7">
    <location>
        <begin position="2184"/>
        <end position="2294"/>
    </location>
</feature>
<dbReference type="Proteomes" id="UP001367676">
    <property type="component" value="Unassembled WGS sequence"/>
</dbReference>
<dbReference type="GO" id="GO:0003682">
    <property type="term" value="F:chromatin binding"/>
    <property type="evidence" value="ECO:0007669"/>
    <property type="project" value="TreeGrafter"/>
</dbReference>
<evidence type="ECO:0000313" key="9">
    <source>
        <dbReference type="EMBL" id="KAK7601281.1"/>
    </source>
</evidence>
<comment type="caution">
    <text evidence="9">The sequence shown here is derived from an EMBL/GenBank/DDBJ whole genome shotgun (WGS) entry which is preliminary data.</text>
</comment>
<reference evidence="9 10" key="1">
    <citation type="submission" date="2024-03" db="EMBL/GenBank/DDBJ databases">
        <title>Adaptation during the transition from Ophiocordyceps entomopathogen to insect associate is accompanied by gene loss and intensified selection.</title>
        <authorList>
            <person name="Ward C.M."/>
            <person name="Onetto C.A."/>
            <person name="Borneman A.R."/>
        </authorList>
    </citation>
    <scope>NUCLEOTIDE SEQUENCE [LARGE SCALE GENOMIC DNA]</scope>
    <source>
        <strain evidence="9">AWRI1</strain>
        <tissue evidence="9">Single Adult Female</tissue>
    </source>
</reference>
<feature type="compositionally biased region" description="Polar residues" evidence="7">
    <location>
        <begin position="321"/>
        <end position="350"/>
    </location>
</feature>
<feature type="compositionally biased region" description="Polar residues" evidence="7">
    <location>
        <begin position="161"/>
        <end position="179"/>
    </location>
</feature>
<keyword evidence="10" id="KW-1185">Reference proteome</keyword>
<dbReference type="GO" id="GO:0090694">
    <property type="term" value="C:Scc2-Scc4 cohesin loading complex"/>
    <property type="evidence" value="ECO:0007669"/>
    <property type="project" value="TreeGrafter"/>
</dbReference>
<dbReference type="GO" id="GO:0010468">
    <property type="term" value="P:regulation of gene expression"/>
    <property type="evidence" value="ECO:0007669"/>
    <property type="project" value="InterPro"/>
</dbReference>
<dbReference type="PANTHER" id="PTHR21704">
    <property type="entry name" value="NIPPED-B-LIKE PROTEIN DELANGIN SCC2-RELATED"/>
    <property type="match status" value="1"/>
</dbReference>
<dbReference type="CDD" id="cd23958">
    <property type="entry name" value="SCC2"/>
    <property type="match status" value="1"/>
</dbReference>
<dbReference type="Pfam" id="PF12830">
    <property type="entry name" value="Nipped-B_C"/>
    <property type="match status" value="1"/>
</dbReference>
<evidence type="ECO:0000313" key="10">
    <source>
        <dbReference type="Proteomes" id="UP001367676"/>
    </source>
</evidence>
<dbReference type="InterPro" id="IPR024986">
    <property type="entry name" value="Nipped-B_C"/>
</dbReference>
<dbReference type="GO" id="GO:1990414">
    <property type="term" value="P:replication-born double-strand break repair via sister chromatid exchange"/>
    <property type="evidence" value="ECO:0007669"/>
    <property type="project" value="TreeGrafter"/>
</dbReference>
<dbReference type="EMBL" id="JBBCAQ010000010">
    <property type="protein sequence ID" value="KAK7601281.1"/>
    <property type="molecule type" value="Genomic_DNA"/>
</dbReference>
<keyword evidence="3 6" id="KW-0677">Repeat</keyword>
<dbReference type="GO" id="GO:0071169">
    <property type="term" value="P:establishment of protein localization to chromatin"/>
    <property type="evidence" value="ECO:0007669"/>
    <property type="project" value="TreeGrafter"/>
</dbReference>
<feature type="compositionally biased region" description="Low complexity" evidence="7">
    <location>
        <begin position="180"/>
        <end position="240"/>
    </location>
</feature>
<protein>
    <recommendedName>
        <fullName evidence="6">Nipped-B protein</fullName>
    </recommendedName>
</protein>
<feature type="compositionally biased region" description="Pro residues" evidence="7">
    <location>
        <begin position="383"/>
        <end position="393"/>
    </location>
</feature>
<dbReference type="InterPro" id="IPR011989">
    <property type="entry name" value="ARM-like"/>
</dbReference>
<feature type="compositionally biased region" description="Acidic residues" evidence="7">
    <location>
        <begin position="1223"/>
        <end position="1236"/>
    </location>
</feature>
<dbReference type="Gene3D" id="1.25.10.10">
    <property type="entry name" value="Leucine-rich Repeat Variant"/>
    <property type="match status" value="1"/>
</dbReference>
<feature type="compositionally biased region" description="Polar residues" evidence="7">
    <location>
        <begin position="2196"/>
        <end position="2228"/>
    </location>
</feature>
<accession>A0AAN9Y6W1</accession>
<name>A0AAN9Y6W1_9HEMI</name>
<dbReference type="Pfam" id="PF12765">
    <property type="entry name" value="Cohesin_HEAT"/>
    <property type="match status" value="1"/>
</dbReference>
<evidence type="ECO:0000256" key="6">
    <source>
        <dbReference type="RuleBase" id="RU364107"/>
    </source>
</evidence>
<dbReference type="SUPFAM" id="SSF48371">
    <property type="entry name" value="ARM repeat"/>
    <property type="match status" value="1"/>
</dbReference>
<feature type="domain" description="Sister chromatid cohesion C-terminal" evidence="8">
    <location>
        <begin position="1815"/>
        <end position="1994"/>
    </location>
</feature>
<feature type="compositionally biased region" description="Low complexity" evidence="7">
    <location>
        <begin position="125"/>
        <end position="160"/>
    </location>
</feature>
<feature type="region of interest" description="Disordered" evidence="7">
    <location>
        <begin position="321"/>
        <end position="397"/>
    </location>
</feature>
<evidence type="ECO:0000256" key="2">
    <source>
        <dbReference type="ARBA" id="ARBA00009252"/>
    </source>
</evidence>
<evidence type="ECO:0000259" key="8">
    <source>
        <dbReference type="Pfam" id="PF12830"/>
    </source>
</evidence>
<evidence type="ECO:0000256" key="4">
    <source>
        <dbReference type="ARBA" id="ARBA00023242"/>
    </source>
</evidence>
<evidence type="ECO:0000256" key="1">
    <source>
        <dbReference type="ARBA" id="ARBA00004123"/>
    </source>
</evidence>
<keyword evidence="4 6" id="KW-0539">Nucleus</keyword>
<proteinExistence type="inferred from homology"/>
<evidence type="ECO:0000256" key="5">
    <source>
        <dbReference type="ARBA" id="ARBA00023306"/>
    </source>
</evidence>
<feature type="compositionally biased region" description="Low complexity" evidence="7">
    <location>
        <begin position="351"/>
        <end position="363"/>
    </location>
</feature>
<feature type="compositionally biased region" description="Basic residues" evidence="7">
    <location>
        <begin position="1207"/>
        <end position="1219"/>
    </location>
</feature>
<feature type="region of interest" description="Disordered" evidence="7">
    <location>
        <begin position="114"/>
        <end position="240"/>
    </location>
</feature>
<keyword evidence="5 6" id="KW-0131">Cell cycle</keyword>